<name>I4A211_ORNRL</name>
<gene>
    <name evidence="2" type="ordered locus">Ornrh_1848</name>
</gene>
<feature type="chain" id="PRO_5003684740" evidence="1">
    <location>
        <begin position="22"/>
        <end position="220"/>
    </location>
</feature>
<evidence type="ECO:0000256" key="1">
    <source>
        <dbReference type="SAM" id="SignalP"/>
    </source>
</evidence>
<sequence>MKKSILLLLVLVMGASLYAQQEQGRVGINTTSPKATLDIGKEGVDDAKGLLVPRLTADEVKTMTDTNKVGEDQNSLLLYVTQPFAEAKNKTGKYELIEQAGYYYYDAKYNGGMWVPIFGNRKNIYEITEETYLLPEHNNSFLYVKSDENINLHVLGDDLHKLPLGFNCVIVQEGKGQVFIIGDRLNIKTARGYKTRTQYSAIGVIIDKPNSFTITGDAVN</sequence>
<evidence type="ECO:0000313" key="2">
    <source>
        <dbReference type="EMBL" id="AFL97995.1"/>
    </source>
</evidence>
<evidence type="ECO:0000313" key="3">
    <source>
        <dbReference type="Proteomes" id="UP000006051"/>
    </source>
</evidence>
<reference evidence="2 3" key="1">
    <citation type="submission" date="2012-06" db="EMBL/GenBank/DDBJ databases">
        <title>The complete genome of Ornithobacterium rhinotracheale DSM 15997.</title>
        <authorList>
            <consortium name="US DOE Joint Genome Institute (JGI-PGF)"/>
            <person name="Lucas S."/>
            <person name="Copeland A."/>
            <person name="Lapidus A."/>
            <person name="Goodwin L."/>
            <person name="Pitluck S."/>
            <person name="Peters L."/>
            <person name="Mikhailova N."/>
            <person name="Teshima H."/>
            <person name="Kyrpides N."/>
            <person name="Mavromatis K."/>
            <person name="Pagani I."/>
            <person name="Ivanova N."/>
            <person name="Ovchinnikova G."/>
            <person name="Zeytun A."/>
            <person name="Detter J.C."/>
            <person name="Han C."/>
            <person name="Land M."/>
            <person name="Hauser L."/>
            <person name="Markowitz V."/>
            <person name="Cheng J.-F."/>
            <person name="Hugenholtz P."/>
            <person name="Woyke T."/>
            <person name="Wu D."/>
            <person name="Lang E."/>
            <person name="Kopitz M."/>
            <person name="Brambilla E."/>
            <person name="Klenk H.-P."/>
            <person name="Eisen J.A."/>
        </authorList>
    </citation>
    <scope>NUCLEOTIDE SEQUENCE [LARGE SCALE GENOMIC DNA]</scope>
    <source>
        <strain evidence="3">ATCC 51463 / DSM 15997 / CCUG 23171 / LMG 9086</strain>
    </source>
</reference>
<dbReference type="EMBL" id="CP003283">
    <property type="protein sequence ID" value="AFL97995.1"/>
    <property type="molecule type" value="Genomic_DNA"/>
</dbReference>
<dbReference type="eggNOG" id="COG5295">
    <property type="taxonomic scope" value="Bacteria"/>
</dbReference>
<keyword evidence="3" id="KW-1185">Reference proteome</keyword>
<dbReference type="GeneID" id="97258452"/>
<dbReference type="STRING" id="867902.Ornrh_1848"/>
<dbReference type="KEGG" id="orh:Ornrh_1848"/>
<dbReference type="AlphaFoldDB" id="I4A211"/>
<dbReference type="RefSeq" id="WP_014791517.1">
    <property type="nucleotide sequence ID" value="NC_018016.1"/>
</dbReference>
<dbReference type="PATRIC" id="fig|867902.3.peg.1792"/>
<accession>I4A211</accession>
<keyword evidence="1" id="KW-0732">Signal</keyword>
<feature type="signal peptide" evidence="1">
    <location>
        <begin position="1"/>
        <end position="21"/>
    </location>
</feature>
<organism evidence="2 3">
    <name type="scientific">Ornithobacterium rhinotracheale (strain ATCC 51463 / DSM 15997 / CCUG 23171 / CIP 104009 / LMG 9086)</name>
    <dbReference type="NCBI Taxonomy" id="867902"/>
    <lineage>
        <taxon>Bacteria</taxon>
        <taxon>Pseudomonadati</taxon>
        <taxon>Bacteroidota</taxon>
        <taxon>Flavobacteriia</taxon>
        <taxon>Flavobacteriales</taxon>
        <taxon>Weeksellaceae</taxon>
        <taxon>Ornithobacterium</taxon>
    </lineage>
</organism>
<proteinExistence type="predicted"/>
<protein>
    <submittedName>
        <fullName evidence="2">Uncharacterized protein</fullName>
    </submittedName>
</protein>
<dbReference type="GeneID" id="71569901"/>
<dbReference type="Proteomes" id="UP000006051">
    <property type="component" value="Chromosome"/>
</dbReference>
<dbReference type="HOGENOM" id="CLU_1254899_0_0_10"/>